<evidence type="ECO:0000256" key="3">
    <source>
        <dbReference type="ARBA" id="ARBA00023163"/>
    </source>
</evidence>
<dbReference type="InterPro" id="IPR001845">
    <property type="entry name" value="HTH_ArsR_DNA-bd_dom"/>
</dbReference>
<protein>
    <submittedName>
        <fullName evidence="5">Transcription regulator, ArsR family</fullName>
    </submittedName>
</protein>
<dbReference type="EMBL" id="CP001275">
    <property type="protein sequence ID" value="ACM06258.1"/>
    <property type="molecule type" value="Genomic_DNA"/>
</dbReference>
<dbReference type="InterPro" id="IPR036390">
    <property type="entry name" value="WH_DNA-bd_sf"/>
</dbReference>
<dbReference type="eggNOG" id="COG0640">
    <property type="taxonomic scope" value="Bacteria"/>
</dbReference>
<dbReference type="PANTHER" id="PTHR33154:SF36">
    <property type="entry name" value="TRANSCRIPTIONAL REGULATOR"/>
    <property type="match status" value="1"/>
</dbReference>
<proteinExistence type="predicted"/>
<dbReference type="SUPFAM" id="SSF46785">
    <property type="entry name" value="Winged helix' DNA-binding domain"/>
    <property type="match status" value="1"/>
</dbReference>
<dbReference type="Gene3D" id="1.10.10.10">
    <property type="entry name" value="Winged helix-like DNA-binding domain superfamily/Winged helix DNA-binding domain"/>
    <property type="match status" value="1"/>
</dbReference>
<evidence type="ECO:0000259" key="4">
    <source>
        <dbReference type="PROSITE" id="PS50987"/>
    </source>
</evidence>
<accession>B9KZL4</accession>
<dbReference type="STRING" id="309801.trd_1484"/>
<keyword evidence="3" id="KW-0804">Transcription</keyword>
<dbReference type="NCBIfam" id="NF033788">
    <property type="entry name" value="HTH_metalloreg"/>
    <property type="match status" value="1"/>
</dbReference>
<feature type="domain" description="HTH arsR-type" evidence="4">
    <location>
        <begin position="29"/>
        <end position="124"/>
    </location>
</feature>
<keyword evidence="2" id="KW-0238">DNA-binding</keyword>
<evidence type="ECO:0000256" key="1">
    <source>
        <dbReference type="ARBA" id="ARBA00023015"/>
    </source>
</evidence>
<dbReference type="InterPro" id="IPR051081">
    <property type="entry name" value="HTH_MetalResp_TranReg"/>
</dbReference>
<dbReference type="PROSITE" id="PS50987">
    <property type="entry name" value="HTH_ARSR_2"/>
    <property type="match status" value="1"/>
</dbReference>
<organism evidence="5 6">
    <name type="scientific">Thermomicrobium roseum (strain ATCC 27502 / DSM 5159 / P-2)</name>
    <dbReference type="NCBI Taxonomy" id="309801"/>
    <lineage>
        <taxon>Bacteria</taxon>
        <taxon>Pseudomonadati</taxon>
        <taxon>Thermomicrobiota</taxon>
        <taxon>Thermomicrobia</taxon>
        <taxon>Thermomicrobiales</taxon>
        <taxon>Thermomicrobiaceae</taxon>
        <taxon>Thermomicrobium</taxon>
    </lineage>
</organism>
<keyword evidence="6" id="KW-1185">Reference proteome</keyword>
<dbReference type="GO" id="GO:0003677">
    <property type="term" value="F:DNA binding"/>
    <property type="evidence" value="ECO:0007669"/>
    <property type="project" value="UniProtKB-KW"/>
</dbReference>
<evidence type="ECO:0000256" key="2">
    <source>
        <dbReference type="ARBA" id="ARBA00023125"/>
    </source>
</evidence>
<dbReference type="SMART" id="SM00418">
    <property type="entry name" value="HTH_ARSR"/>
    <property type="match status" value="1"/>
</dbReference>
<dbReference type="InterPro" id="IPR011991">
    <property type="entry name" value="ArsR-like_HTH"/>
</dbReference>
<sequence length="141" mass="15865">MHDESDTRHELERFHRRVARGAKLERASSTELAPEVLARFLNALADPTRLRIVELLAREGELHVSALVERLQQPQGRVSTHLACLRTCGLVQVRQDGKYRFYTIADHRIPALLALARDLALPYAAAIATCRVAARRCSSED</sequence>
<dbReference type="PRINTS" id="PR00778">
    <property type="entry name" value="HTHARSR"/>
</dbReference>
<reference evidence="5 6" key="1">
    <citation type="journal article" date="2009" name="PLoS ONE">
        <title>Complete genome sequence of the aerobic CO-oxidizing thermophile Thermomicrobium roseum.</title>
        <authorList>
            <person name="Wu D."/>
            <person name="Raymond J."/>
            <person name="Wu M."/>
            <person name="Chatterji S."/>
            <person name="Ren Q."/>
            <person name="Graham J.E."/>
            <person name="Bryant D.A."/>
            <person name="Robb F."/>
            <person name="Colman A."/>
            <person name="Tallon L.J."/>
            <person name="Badger J.H."/>
            <person name="Madupu R."/>
            <person name="Ward N.L."/>
            <person name="Eisen J.A."/>
        </authorList>
    </citation>
    <scope>NUCLEOTIDE SEQUENCE [LARGE SCALE GENOMIC DNA]</scope>
    <source>
        <strain evidence="6">ATCC 27502 / DSM 5159 / P-2</strain>
    </source>
</reference>
<dbReference type="PANTHER" id="PTHR33154">
    <property type="entry name" value="TRANSCRIPTIONAL REGULATOR, ARSR FAMILY"/>
    <property type="match status" value="1"/>
</dbReference>
<dbReference type="RefSeq" id="WP_015922431.1">
    <property type="nucleotide sequence ID" value="NC_011959.1"/>
</dbReference>
<evidence type="ECO:0000313" key="6">
    <source>
        <dbReference type="Proteomes" id="UP000000447"/>
    </source>
</evidence>
<keyword evidence="1" id="KW-0805">Transcription regulation</keyword>
<name>B9KZL4_THERP</name>
<dbReference type="HOGENOM" id="CLU_097806_5_1_0"/>
<dbReference type="Pfam" id="PF01022">
    <property type="entry name" value="HTH_5"/>
    <property type="match status" value="1"/>
</dbReference>
<dbReference type="InterPro" id="IPR036388">
    <property type="entry name" value="WH-like_DNA-bd_sf"/>
</dbReference>
<dbReference type="OrthoDB" id="9798835at2"/>
<gene>
    <name evidence="5" type="ordered locus">trd_1484</name>
</gene>
<dbReference type="GO" id="GO:0003700">
    <property type="term" value="F:DNA-binding transcription factor activity"/>
    <property type="evidence" value="ECO:0007669"/>
    <property type="project" value="InterPro"/>
</dbReference>
<dbReference type="Proteomes" id="UP000000447">
    <property type="component" value="Chromosome"/>
</dbReference>
<dbReference type="AlphaFoldDB" id="B9KZL4"/>
<dbReference type="KEGG" id="tro:trd_1484"/>
<evidence type="ECO:0000313" key="5">
    <source>
        <dbReference type="EMBL" id="ACM06258.1"/>
    </source>
</evidence>
<dbReference type="CDD" id="cd00090">
    <property type="entry name" value="HTH_ARSR"/>
    <property type="match status" value="1"/>
</dbReference>